<dbReference type="RefSeq" id="WP_005525282.1">
    <property type="nucleotide sequence ID" value="NZ_CAUQUT010000004.1"/>
</dbReference>
<dbReference type="AlphaFoldDB" id="A0A6H9XFU0"/>
<reference evidence="1 2" key="1">
    <citation type="submission" date="2018-06" db="EMBL/GenBank/DDBJ databases">
        <authorList>
            <consortium name="Pathogen Informatics"/>
            <person name="Doyle S."/>
        </authorList>
    </citation>
    <scope>NUCLEOTIDE SEQUENCE [LARGE SCALE GENOMIC DNA]</scope>
    <source>
        <strain evidence="1 2">NCTC10254</strain>
    </source>
</reference>
<comment type="caution">
    <text evidence="1">The sequence shown here is derived from an EMBL/GenBank/DDBJ whole genome shotgun (WGS) entry which is preliminary data.</text>
</comment>
<protein>
    <submittedName>
        <fullName evidence="1">Uncharacterized protein</fullName>
    </submittedName>
</protein>
<dbReference type="EMBL" id="UARK01000005">
    <property type="protein sequence ID" value="SPW28159.1"/>
    <property type="molecule type" value="Genomic_DNA"/>
</dbReference>
<proteinExistence type="predicted"/>
<evidence type="ECO:0000313" key="1">
    <source>
        <dbReference type="EMBL" id="SPW28159.1"/>
    </source>
</evidence>
<dbReference type="GeneID" id="84573761"/>
<accession>A0A6H9XFU0</accession>
<organism evidence="1 2">
    <name type="scientific">Corynebacterium matruchotii</name>
    <dbReference type="NCBI Taxonomy" id="43768"/>
    <lineage>
        <taxon>Bacteria</taxon>
        <taxon>Bacillati</taxon>
        <taxon>Actinomycetota</taxon>
        <taxon>Actinomycetes</taxon>
        <taxon>Mycobacteriales</taxon>
        <taxon>Corynebacteriaceae</taxon>
        <taxon>Corynebacterium</taxon>
    </lineage>
</organism>
<name>A0A6H9XFU0_9CORY</name>
<evidence type="ECO:0000313" key="2">
    <source>
        <dbReference type="Proteomes" id="UP000249886"/>
    </source>
</evidence>
<gene>
    <name evidence="1" type="ORF">NCTC10254_01185</name>
</gene>
<sequence>MITIPDSDRPLAAALEAKGLPYPLPDRWEDPDPEMIRAYIHAAQDVVTAPGMDLELITDFSAAILEHITTKYRDCWDDMVTAYFAALAGIERSQFAFWLMQAAGASKKYVARVLDVVLAEDPALIWDFLPWLFVRINQEQWDLLAPNLTDPVLSERIVNFIRRNRSRIEKKGVTPWIPGVEL</sequence>
<dbReference type="Proteomes" id="UP000249886">
    <property type="component" value="Unassembled WGS sequence"/>
</dbReference>